<evidence type="ECO:0000313" key="3">
    <source>
        <dbReference type="Proteomes" id="UP000694392"/>
    </source>
</evidence>
<dbReference type="AlphaFoldDB" id="A0A8D0GC31"/>
<dbReference type="GO" id="GO:0030139">
    <property type="term" value="C:endocytic vesicle"/>
    <property type="evidence" value="ECO:0007669"/>
    <property type="project" value="TreeGrafter"/>
</dbReference>
<reference evidence="2" key="1">
    <citation type="submission" date="2025-08" db="UniProtKB">
        <authorList>
            <consortium name="Ensembl"/>
        </authorList>
    </citation>
    <scope>IDENTIFICATION</scope>
</reference>
<dbReference type="Ensembl" id="ENSSPUT00000003895.1">
    <property type="protein sequence ID" value="ENSSPUP00000003665.1"/>
    <property type="gene ID" value="ENSSPUG00000002810.1"/>
</dbReference>
<dbReference type="SUPFAM" id="SSF48371">
    <property type="entry name" value="ARM repeat"/>
    <property type="match status" value="1"/>
</dbReference>
<dbReference type="PANTHER" id="PTHR21663">
    <property type="entry name" value="HYPOTHETICAL HEAT DOMAIN-CONTAINING"/>
    <property type="match status" value="1"/>
</dbReference>
<organism evidence="2 3">
    <name type="scientific">Sphenodon punctatus</name>
    <name type="common">Tuatara</name>
    <name type="synonym">Hatteria punctata</name>
    <dbReference type="NCBI Taxonomy" id="8508"/>
    <lineage>
        <taxon>Eukaryota</taxon>
        <taxon>Metazoa</taxon>
        <taxon>Chordata</taxon>
        <taxon>Craniata</taxon>
        <taxon>Vertebrata</taxon>
        <taxon>Euteleostomi</taxon>
        <taxon>Lepidosauria</taxon>
        <taxon>Sphenodontia</taxon>
        <taxon>Sphenodontidae</taxon>
        <taxon>Sphenodon</taxon>
    </lineage>
</organism>
<dbReference type="GO" id="GO:0016020">
    <property type="term" value="C:membrane"/>
    <property type="evidence" value="ECO:0007669"/>
    <property type="project" value="TreeGrafter"/>
</dbReference>
<dbReference type="GO" id="GO:0005829">
    <property type="term" value="C:cytosol"/>
    <property type="evidence" value="ECO:0007669"/>
    <property type="project" value="GOC"/>
</dbReference>
<dbReference type="InterPro" id="IPR016024">
    <property type="entry name" value="ARM-type_fold"/>
</dbReference>
<dbReference type="GO" id="GO:0008104">
    <property type="term" value="P:intracellular protein localization"/>
    <property type="evidence" value="ECO:0007669"/>
    <property type="project" value="TreeGrafter"/>
</dbReference>
<dbReference type="Proteomes" id="UP000694392">
    <property type="component" value="Unplaced"/>
</dbReference>
<accession>A0A8D0GC31</accession>
<dbReference type="GO" id="GO:0042147">
    <property type="term" value="P:retrograde transport, endosome to Golgi"/>
    <property type="evidence" value="ECO:0007669"/>
    <property type="project" value="TreeGrafter"/>
</dbReference>
<dbReference type="GO" id="GO:0006897">
    <property type="term" value="P:endocytosis"/>
    <property type="evidence" value="ECO:0007669"/>
    <property type="project" value="TreeGrafter"/>
</dbReference>
<name>A0A8D0GC31_SPHPU</name>
<sequence>MFHVDACFFLLIVGSSTSVSALRTSCLLGCAVMQDNPDCLVQAQAISCLQQLHMFAPRHVNLSSLVCCLCVNLCSSYLLLRRAVLACLHQLVQREAAEVSEHAVALAKDSREDFTPGNLCSITFESA</sequence>
<feature type="chain" id="PRO_5035001463" evidence="1">
    <location>
        <begin position="22"/>
        <end position="127"/>
    </location>
</feature>
<evidence type="ECO:0000256" key="1">
    <source>
        <dbReference type="SAM" id="SignalP"/>
    </source>
</evidence>
<dbReference type="PANTHER" id="PTHR21663:SF1">
    <property type="entry name" value="HEAT REPEAT-CONTAINING PROTEIN 5A"/>
    <property type="match status" value="1"/>
</dbReference>
<proteinExistence type="predicted"/>
<keyword evidence="3" id="KW-1185">Reference proteome</keyword>
<keyword evidence="1" id="KW-0732">Signal</keyword>
<dbReference type="GO" id="GO:0005794">
    <property type="term" value="C:Golgi apparatus"/>
    <property type="evidence" value="ECO:0007669"/>
    <property type="project" value="TreeGrafter"/>
</dbReference>
<protein>
    <submittedName>
        <fullName evidence="2">Uncharacterized protein</fullName>
    </submittedName>
</protein>
<dbReference type="GeneTree" id="ENSGT00390000006205"/>
<reference evidence="2" key="2">
    <citation type="submission" date="2025-09" db="UniProtKB">
        <authorList>
            <consortium name="Ensembl"/>
        </authorList>
    </citation>
    <scope>IDENTIFICATION</scope>
</reference>
<evidence type="ECO:0000313" key="2">
    <source>
        <dbReference type="Ensembl" id="ENSSPUP00000003665.1"/>
    </source>
</evidence>
<dbReference type="InterPro" id="IPR040108">
    <property type="entry name" value="Laa1/Sip1/HEATR5"/>
</dbReference>
<feature type="signal peptide" evidence="1">
    <location>
        <begin position="1"/>
        <end position="21"/>
    </location>
</feature>